<dbReference type="OrthoDB" id="3789027at2759"/>
<feature type="compositionally biased region" description="Basic and acidic residues" evidence="1">
    <location>
        <begin position="70"/>
        <end position="79"/>
    </location>
</feature>
<organism evidence="2 3">
    <name type="scientific">Pleomassaria siparia CBS 279.74</name>
    <dbReference type="NCBI Taxonomy" id="1314801"/>
    <lineage>
        <taxon>Eukaryota</taxon>
        <taxon>Fungi</taxon>
        <taxon>Dikarya</taxon>
        <taxon>Ascomycota</taxon>
        <taxon>Pezizomycotina</taxon>
        <taxon>Dothideomycetes</taxon>
        <taxon>Pleosporomycetidae</taxon>
        <taxon>Pleosporales</taxon>
        <taxon>Pleomassariaceae</taxon>
        <taxon>Pleomassaria</taxon>
    </lineage>
</organism>
<name>A0A6G1KBW9_9PLEO</name>
<gene>
    <name evidence="2" type="ORF">K504DRAFT_533264</name>
</gene>
<feature type="compositionally biased region" description="Low complexity" evidence="1">
    <location>
        <begin position="83"/>
        <end position="95"/>
    </location>
</feature>
<dbReference type="AlphaFoldDB" id="A0A6G1KBW9"/>
<protein>
    <submittedName>
        <fullName evidence="2">Uncharacterized protein</fullName>
    </submittedName>
</protein>
<proteinExistence type="predicted"/>
<feature type="compositionally biased region" description="Polar residues" evidence="1">
    <location>
        <begin position="102"/>
        <end position="111"/>
    </location>
</feature>
<keyword evidence="3" id="KW-1185">Reference proteome</keyword>
<sequence length="385" mass="42395">MASLLAPPLVPGTPDLPYDYEFSKPAGSRSLLNLDCSKDLTPYSRSLGPSLPDRKTPINNETVRAHIEDHREQVLRSRESTLQPGPQGQAQAQAQTLGYPPSSHSHASVPTNIHGPTPRPQPAQFLLQRPLSTAPPTPALPRSRSLAPGDINTYPHTLRAALDQSSRHPVELPYSNVVYQVIEHIDSRYVDESTEVVATYANLHSTNLKAAEYFVDNYSGCFHHRYNEPEFNLHRDGSLELKMDIHGPNGGIFTVWPVYKSVFQANIAAVADFLSSSGIFPATEGEEKGSEDKEEDSPNQEAVPDHSEPTRVAKEPRWVELVNGQRELSAGDVGWGFSSKGAVHLWTKQDVISGADPQAEGEGEGEGKVMMEEWTIVAVERQEVR</sequence>
<feature type="region of interest" description="Disordered" evidence="1">
    <location>
        <begin position="1"/>
        <end position="26"/>
    </location>
</feature>
<feature type="compositionally biased region" description="Basic and acidic residues" evidence="1">
    <location>
        <begin position="303"/>
        <end position="315"/>
    </location>
</feature>
<dbReference type="Proteomes" id="UP000799428">
    <property type="component" value="Unassembled WGS sequence"/>
</dbReference>
<evidence type="ECO:0000313" key="3">
    <source>
        <dbReference type="Proteomes" id="UP000799428"/>
    </source>
</evidence>
<feature type="region of interest" description="Disordered" evidence="1">
    <location>
        <begin position="281"/>
        <end position="315"/>
    </location>
</feature>
<feature type="region of interest" description="Disordered" evidence="1">
    <location>
        <begin position="70"/>
        <end position="123"/>
    </location>
</feature>
<evidence type="ECO:0000256" key="1">
    <source>
        <dbReference type="SAM" id="MobiDB-lite"/>
    </source>
</evidence>
<accession>A0A6G1KBW9</accession>
<evidence type="ECO:0000313" key="2">
    <source>
        <dbReference type="EMBL" id="KAF2710308.1"/>
    </source>
</evidence>
<reference evidence="2" key="1">
    <citation type="journal article" date="2020" name="Stud. Mycol.">
        <title>101 Dothideomycetes genomes: a test case for predicting lifestyles and emergence of pathogens.</title>
        <authorList>
            <person name="Haridas S."/>
            <person name="Albert R."/>
            <person name="Binder M."/>
            <person name="Bloem J."/>
            <person name="Labutti K."/>
            <person name="Salamov A."/>
            <person name="Andreopoulos B."/>
            <person name="Baker S."/>
            <person name="Barry K."/>
            <person name="Bills G."/>
            <person name="Bluhm B."/>
            <person name="Cannon C."/>
            <person name="Castanera R."/>
            <person name="Culley D."/>
            <person name="Daum C."/>
            <person name="Ezra D."/>
            <person name="Gonzalez J."/>
            <person name="Henrissat B."/>
            <person name="Kuo A."/>
            <person name="Liang C."/>
            <person name="Lipzen A."/>
            <person name="Lutzoni F."/>
            <person name="Magnuson J."/>
            <person name="Mondo S."/>
            <person name="Nolan M."/>
            <person name="Ohm R."/>
            <person name="Pangilinan J."/>
            <person name="Park H.-J."/>
            <person name="Ramirez L."/>
            <person name="Alfaro M."/>
            <person name="Sun H."/>
            <person name="Tritt A."/>
            <person name="Yoshinaga Y."/>
            <person name="Zwiers L.-H."/>
            <person name="Turgeon B."/>
            <person name="Goodwin S."/>
            <person name="Spatafora J."/>
            <person name="Crous P."/>
            <person name="Grigoriev I."/>
        </authorList>
    </citation>
    <scope>NUCLEOTIDE SEQUENCE</scope>
    <source>
        <strain evidence="2">CBS 279.74</strain>
    </source>
</reference>
<dbReference type="EMBL" id="MU005769">
    <property type="protein sequence ID" value="KAF2710308.1"/>
    <property type="molecule type" value="Genomic_DNA"/>
</dbReference>